<dbReference type="InterPro" id="IPR011060">
    <property type="entry name" value="RibuloseP-bd_barrel"/>
</dbReference>
<evidence type="ECO:0000256" key="2">
    <source>
        <dbReference type="SAM" id="Phobius"/>
    </source>
</evidence>
<evidence type="ECO:0000313" key="4">
    <source>
        <dbReference type="EMBL" id="CAA0820949.1"/>
    </source>
</evidence>
<dbReference type="OrthoDB" id="5855668at2759"/>
<keyword evidence="2" id="KW-0472">Membrane</keyword>
<evidence type="ECO:0000313" key="5">
    <source>
        <dbReference type="Proteomes" id="UP001153555"/>
    </source>
</evidence>
<dbReference type="Proteomes" id="UP001153555">
    <property type="component" value="Unassembled WGS sequence"/>
</dbReference>
<dbReference type="SUPFAM" id="SSF51366">
    <property type="entry name" value="Ribulose-phoshate binding barrel"/>
    <property type="match status" value="1"/>
</dbReference>
<keyword evidence="2" id="KW-1133">Transmembrane helix</keyword>
<keyword evidence="5" id="KW-1185">Reference proteome</keyword>
<proteinExistence type="predicted"/>
<dbReference type="EMBL" id="CACSLK010020742">
    <property type="protein sequence ID" value="CAA0820949.1"/>
    <property type="molecule type" value="Genomic_DNA"/>
</dbReference>
<evidence type="ECO:0000256" key="1">
    <source>
        <dbReference type="SAM" id="MobiDB-lite"/>
    </source>
</evidence>
<protein>
    <submittedName>
        <fullName evidence="4">Aldolase-type TIM barrel family protein</fullName>
    </submittedName>
</protein>
<reference evidence="4" key="1">
    <citation type="submission" date="2019-12" db="EMBL/GenBank/DDBJ databases">
        <authorList>
            <person name="Scholes J."/>
        </authorList>
    </citation>
    <scope>NUCLEOTIDE SEQUENCE</scope>
</reference>
<dbReference type="InterPro" id="IPR010734">
    <property type="entry name" value="Copine_C"/>
</dbReference>
<dbReference type="GO" id="GO:0000162">
    <property type="term" value="P:L-tryptophan biosynthetic process"/>
    <property type="evidence" value="ECO:0007669"/>
    <property type="project" value="UniProtKB-KW"/>
</dbReference>
<dbReference type="GO" id="GO:0004640">
    <property type="term" value="F:phosphoribosylanthranilate isomerase activity"/>
    <property type="evidence" value="ECO:0007669"/>
    <property type="project" value="TreeGrafter"/>
</dbReference>
<dbReference type="Pfam" id="PF07002">
    <property type="entry name" value="Copine"/>
    <property type="match status" value="1"/>
</dbReference>
<feature type="region of interest" description="Disordered" evidence="1">
    <location>
        <begin position="121"/>
        <end position="161"/>
    </location>
</feature>
<accession>A0A9N7N3U8</accession>
<keyword evidence="2" id="KW-0812">Transmembrane</keyword>
<dbReference type="AlphaFoldDB" id="A0A9N7N3U8"/>
<dbReference type="InterPro" id="IPR013785">
    <property type="entry name" value="Aldolase_TIM"/>
</dbReference>
<name>A0A9N7N3U8_STRHE</name>
<feature type="compositionally biased region" description="Basic and acidic residues" evidence="1">
    <location>
        <begin position="137"/>
        <end position="154"/>
    </location>
</feature>
<dbReference type="InterPro" id="IPR045186">
    <property type="entry name" value="Indole-3-glycerol_P_synth"/>
</dbReference>
<dbReference type="PANTHER" id="PTHR22854:SF2">
    <property type="entry name" value="INDOLE-3-GLYCEROL-PHOSPHATE SYNTHASE"/>
    <property type="match status" value="1"/>
</dbReference>
<feature type="domain" description="Copine C-terminal" evidence="3">
    <location>
        <begin position="163"/>
        <end position="208"/>
    </location>
</feature>
<organism evidence="4 5">
    <name type="scientific">Striga hermonthica</name>
    <name type="common">Purple witchweed</name>
    <name type="synonym">Buchnera hermonthica</name>
    <dbReference type="NCBI Taxonomy" id="68872"/>
    <lineage>
        <taxon>Eukaryota</taxon>
        <taxon>Viridiplantae</taxon>
        <taxon>Streptophyta</taxon>
        <taxon>Embryophyta</taxon>
        <taxon>Tracheophyta</taxon>
        <taxon>Spermatophyta</taxon>
        <taxon>Magnoliopsida</taxon>
        <taxon>eudicotyledons</taxon>
        <taxon>Gunneridae</taxon>
        <taxon>Pentapetalae</taxon>
        <taxon>asterids</taxon>
        <taxon>lamiids</taxon>
        <taxon>Lamiales</taxon>
        <taxon>Orobanchaceae</taxon>
        <taxon>Buchnereae</taxon>
        <taxon>Striga</taxon>
    </lineage>
</organism>
<comment type="caution">
    <text evidence="4">The sequence shown here is derived from an EMBL/GenBank/DDBJ whole genome shotgun (WGS) entry which is preliminary data.</text>
</comment>
<sequence>MKSQSRSSTIRLMQRGRSFSGRDCAGTWGRDLIALPFIGYIFLFLSAITSPNLDFDYWGFSKSRGVYYGNNFDEFSKFVKKTIRRYEKRKIKIQSFRLRTPDFIPWGHGFLFPKQVIPKALKNTDNPSNSSEVSRSQNKEEEIPSEVVVEREADNSSQQGKLKEKKTVDAIVKASEYPLSIILVGVGDGPWDMMRKFDNNIPARAFDNFQCPLLCKEFVVDAWQIFYARIKGADAILLIAAVLPDLDIKYMVKIYKLLGLTALVEVVGESGLFTPADIAYVHEAGVKADHLGKVVFLELQ</sequence>
<dbReference type="GO" id="GO:0004425">
    <property type="term" value="F:indole-3-glycerol-phosphate synthase activity"/>
    <property type="evidence" value="ECO:0007669"/>
    <property type="project" value="UniProtKB-EC"/>
</dbReference>
<evidence type="ECO:0000259" key="3">
    <source>
        <dbReference type="Pfam" id="PF07002"/>
    </source>
</evidence>
<dbReference type="Gene3D" id="3.20.20.70">
    <property type="entry name" value="Aldolase class I"/>
    <property type="match status" value="1"/>
</dbReference>
<dbReference type="PANTHER" id="PTHR22854">
    <property type="entry name" value="TRYPTOPHAN BIOSYNTHESIS PROTEIN"/>
    <property type="match status" value="1"/>
</dbReference>
<feature type="compositionally biased region" description="Polar residues" evidence="1">
    <location>
        <begin position="123"/>
        <end position="136"/>
    </location>
</feature>
<gene>
    <name evidence="4" type="ORF">SHERM_18951</name>
</gene>
<feature type="transmembrane region" description="Helical" evidence="2">
    <location>
        <begin position="32"/>
        <end position="53"/>
    </location>
</feature>